<dbReference type="PROSITE" id="PS50920">
    <property type="entry name" value="SOLCAR"/>
    <property type="match status" value="3"/>
</dbReference>
<reference evidence="12 13" key="1">
    <citation type="submission" date="2019-07" db="EMBL/GenBank/DDBJ databases">
        <authorList>
            <person name="Friedrich A."/>
            <person name="Schacherer J."/>
        </authorList>
    </citation>
    <scope>NUCLEOTIDE SEQUENCE [LARGE SCALE GENOMIC DNA]</scope>
</reference>
<evidence type="ECO:0000256" key="9">
    <source>
        <dbReference type="PROSITE-ProRule" id="PRU00282"/>
    </source>
</evidence>
<dbReference type="InterPro" id="IPR050567">
    <property type="entry name" value="Mitochondrial_Carrier"/>
</dbReference>
<gene>
    <name evidence="12" type="primary">ORT1</name>
    <name evidence="12" type="ORF">DEBR0S5_02300G</name>
</gene>
<comment type="subcellular location">
    <subcellularLocation>
        <location evidence="1">Mitochondrion membrane</location>
        <topology evidence="1">Multi-pass membrane protein</topology>
    </subcellularLocation>
</comment>
<dbReference type="AlphaFoldDB" id="A0A7D9D089"/>
<evidence type="ECO:0000256" key="4">
    <source>
        <dbReference type="ARBA" id="ARBA00022692"/>
    </source>
</evidence>
<evidence type="ECO:0000256" key="1">
    <source>
        <dbReference type="ARBA" id="ARBA00004225"/>
    </source>
</evidence>
<keyword evidence="7" id="KW-0496">Mitochondrion</keyword>
<accession>A0A7D9D089</accession>
<dbReference type="SUPFAM" id="SSF103506">
    <property type="entry name" value="Mitochondrial carrier"/>
    <property type="match status" value="1"/>
</dbReference>
<feature type="repeat" description="Solcar" evidence="9">
    <location>
        <begin position="116"/>
        <end position="202"/>
    </location>
</feature>
<feature type="repeat" description="Solcar" evidence="9">
    <location>
        <begin position="14"/>
        <end position="103"/>
    </location>
</feature>
<keyword evidence="13" id="KW-1185">Reference proteome</keyword>
<keyword evidence="4 9" id="KW-0812">Transmembrane</keyword>
<dbReference type="PANTHER" id="PTHR45624">
    <property type="entry name" value="MITOCHONDRIAL BASIC AMINO ACIDS TRANSPORTER-RELATED"/>
    <property type="match status" value="1"/>
</dbReference>
<proteinExistence type="inferred from homology"/>
<feature type="transmembrane region" description="Helical" evidence="11">
    <location>
        <begin position="269"/>
        <end position="291"/>
    </location>
</feature>
<evidence type="ECO:0000256" key="3">
    <source>
        <dbReference type="ARBA" id="ARBA00022448"/>
    </source>
</evidence>
<dbReference type="InterPro" id="IPR023395">
    <property type="entry name" value="MCP_dom_sf"/>
</dbReference>
<dbReference type="Gene3D" id="1.50.40.10">
    <property type="entry name" value="Mitochondrial carrier domain"/>
    <property type="match status" value="2"/>
</dbReference>
<evidence type="ECO:0000256" key="8">
    <source>
        <dbReference type="ARBA" id="ARBA00023136"/>
    </source>
</evidence>
<dbReference type="Proteomes" id="UP000478008">
    <property type="component" value="Unassembled WGS sequence"/>
</dbReference>
<name>A0A7D9D089_DEKBR</name>
<dbReference type="Pfam" id="PF00153">
    <property type="entry name" value="Mito_carr"/>
    <property type="match status" value="3"/>
</dbReference>
<dbReference type="PANTHER" id="PTHR45624:SF31">
    <property type="entry name" value="MITOCHONDRIAL ORNITHINE TRANSPORTER 1"/>
    <property type="match status" value="1"/>
</dbReference>
<feature type="repeat" description="Solcar" evidence="9">
    <location>
        <begin position="212"/>
        <end position="297"/>
    </location>
</feature>
<evidence type="ECO:0000256" key="5">
    <source>
        <dbReference type="ARBA" id="ARBA00022737"/>
    </source>
</evidence>
<keyword evidence="3 10" id="KW-0813">Transport</keyword>
<comment type="similarity">
    <text evidence="2 10">Belongs to the mitochondrial carrier (TC 2.A.29) family.</text>
</comment>
<keyword evidence="8 9" id="KW-0472">Membrane</keyword>
<dbReference type="OMA" id="FGSMAET"/>
<dbReference type="GO" id="GO:0000064">
    <property type="term" value="F:L-ornithine transmembrane transporter activity"/>
    <property type="evidence" value="ECO:0007669"/>
    <property type="project" value="TreeGrafter"/>
</dbReference>
<dbReference type="InterPro" id="IPR018108">
    <property type="entry name" value="MCP_transmembrane"/>
</dbReference>
<dbReference type="GO" id="GO:0031966">
    <property type="term" value="C:mitochondrial membrane"/>
    <property type="evidence" value="ECO:0007669"/>
    <property type="project" value="UniProtKB-SubCell"/>
</dbReference>
<organism evidence="12 13">
    <name type="scientific">Dekkera bruxellensis</name>
    <name type="common">Brettanomyces custersii</name>
    <dbReference type="NCBI Taxonomy" id="5007"/>
    <lineage>
        <taxon>Eukaryota</taxon>
        <taxon>Fungi</taxon>
        <taxon>Dikarya</taxon>
        <taxon>Ascomycota</taxon>
        <taxon>Saccharomycotina</taxon>
        <taxon>Pichiomycetes</taxon>
        <taxon>Pichiales</taxon>
        <taxon>Pichiaceae</taxon>
        <taxon>Brettanomyces</taxon>
    </lineage>
</organism>
<sequence>MKECGTEKQRSLALDAAREIVTGSIAGATSKVFEFPFDTIKVRMQYSQSLPVPLFPNSWDCIVKSYKKDGIIKGFYRGIVPPMFGAAMEISTLFFSYNMAQDAIKIVRGYNLNDNIKQTDKLLCGAWGGFCTSFVLTPVELLKCRFQVETLRAKKTSIPKIVRTVISEKGIRGLWKGETTTMIREAGGSMAWFGNYEAVLRHFSQGKKDYKFKTWQLMIAGSLAGVGYHCLMFPVDTVKSIYQIQEEKNPRTLLDIAGQIYRKKGFFGFYSGLGVTLCKSIPASAILFVLYERIKANLPF</sequence>
<keyword evidence="6 11" id="KW-1133">Transmembrane helix</keyword>
<evidence type="ECO:0000256" key="2">
    <source>
        <dbReference type="ARBA" id="ARBA00006375"/>
    </source>
</evidence>
<evidence type="ECO:0000313" key="13">
    <source>
        <dbReference type="Proteomes" id="UP000478008"/>
    </source>
</evidence>
<evidence type="ECO:0000256" key="6">
    <source>
        <dbReference type="ARBA" id="ARBA00022989"/>
    </source>
</evidence>
<keyword evidence="5" id="KW-0677">Repeat</keyword>
<protein>
    <submittedName>
        <fullName evidence="12">DEBR0S5_02300g1_1</fullName>
    </submittedName>
</protein>
<evidence type="ECO:0000256" key="10">
    <source>
        <dbReference type="RuleBase" id="RU000488"/>
    </source>
</evidence>
<dbReference type="GO" id="GO:1990575">
    <property type="term" value="P:mitochondrial L-ornithine transmembrane transport"/>
    <property type="evidence" value="ECO:0007669"/>
    <property type="project" value="TreeGrafter"/>
</dbReference>
<evidence type="ECO:0000256" key="11">
    <source>
        <dbReference type="SAM" id="Phobius"/>
    </source>
</evidence>
<evidence type="ECO:0000313" key="12">
    <source>
        <dbReference type="EMBL" id="VUG19419.1"/>
    </source>
</evidence>
<evidence type="ECO:0000256" key="7">
    <source>
        <dbReference type="ARBA" id="ARBA00023128"/>
    </source>
</evidence>
<dbReference type="EMBL" id="CABFWN010000005">
    <property type="protein sequence ID" value="VUG19419.1"/>
    <property type="molecule type" value="Genomic_DNA"/>
</dbReference>